<organism evidence="1 2">
    <name type="scientific">Alicyclobacillus fodiniaquatilis</name>
    <dbReference type="NCBI Taxonomy" id="1661150"/>
    <lineage>
        <taxon>Bacteria</taxon>
        <taxon>Bacillati</taxon>
        <taxon>Bacillota</taxon>
        <taxon>Bacilli</taxon>
        <taxon>Bacillales</taxon>
        <taxon>Alicyclobacillaceae</taxon>
        <taxon>Alicyclobacillus</taxon>
    </lineage>
</organism>
<dbReference type="EMBL" id="JBHUCX010000007">
    <property type="protein sequence ID" value="MFD1673518.1"/>
    <property type="molecule type" value="Genomic_DNA"/>
</dbReference>
<dbReference type="RefSeq" id="WP_377940949.1">
    <property type="nucleotide sequence ID" value="NZ_JBHUCX010000007.1"/>
</dbReference>
<evidence type="ECO:0000313" key="2">
    <source>
        <dbReference type="Proteomes" id="UP001597079"/>
    </source>
</evidence>
<reference evidence="2" key="1">
    <citation type="journal article" date="2019" name="Int. J. Syst. Evol. Microbiol.">
        <title>The Global Catalogue of Microorganisms (GCM) 10K type strain sequencing project: providing services to taxonomists for standard genome sequencing and annotation.</title>
        <authorList>
            <consortium name="The Broad Institute Genomics Platform"/>
            <consortium name="The Broad Institute Genome Sequencing Center for Infectious Disease"/>
            <person name="Wu L."/>
            <person name="Ma J."/>
        </authorList>
    </citation>
    <scope>NUCLEOTIDE SEQUENCE [LARGE SCALE GENOMIC DNA]</scope>
    <source>
        <strain evidence="2">CGMCC 1.12286</strain>
    </source>
</reference>
<gene>
    <name evidence="1" type="ORF">ACFSB2_02170</name>
</gene>
<dbReference type="Proteomes" id="UP001597079">
    <property type="component" value="Unassembled WGS sequence"/>
</dbReference>
<protein>
    <submittedName>
        <fullName evidence="1">Uncharacterized protein</fullName>
    </submittedName>
</protein>
<sequence>MPKRNFNLEPRVDKLLEQYHAKQKAINPRITRQEIVNEAIKLYCLMEQRDTAEEMFEKSMEHRFQKYENRIASMIAAVGVDVAMILSETLETLAAYEENKNKAPSEVYSELRQEGVALFNRHRSFKLDSL</sequence>
<evidence type="ECO:0000313" key="1">
    <source>
        <dbReference type="EMBL" id="MFD1673518.1"/>
    </source>
</evidence>
<proteinExistence type="predicted"/>
<name>A0ABW4JCW7_9BACL</name>
<keyword evidence="2" id="KW-1185">Reference proteome</keyword>
<comment type="caution">
    <text evidence="1">The sequence shown here is derived from an EMBL/GenBank/DDBJ whole genome shotgun (WGS) entry which is preliminary data.</text>
</comment>
<accession>A0ABW4JCW7</accession>